<dbReference type="InterPro" id="IPR013520">
    <property type="entry name" value="Ribonucl_H"/>
</dbReference>
<dbReference type="Proteomes" id="UP000887567">
    <property type="component" value="Unplaced"/>
</dbReference>
<dbReference type="Gene3D" id="3.30.420.10">
    <property type="entry name" value="Ribonuclease H-like superfamily/Ribonuclease H"/>
    <property type="match status" value="1"/>
</dbReference>
<dbReference type="SMART" id="SM00479">
    <property type="entry name" value="EXOIII"/>
    <property type="match status" value="1"/>
</dbReference>
<evidence type="ECO:0000256" key="4">
    <source>
        <dbReference type="ARBA" id="ARBA00022839"/>
    </source>
</evidence>
<dbReference type="InterPro" id="IPR012337">
    <property type="entry name" value="RNaseH-like_sf"/>
</dbReference>
<dbReference type="GO" id="GO:0003676">
    <property type="term" value="F:nucleic acid binding"/>
    <property type="evidence" value="ECO:0007669"/>
    <property type="project" value="InterPro"/>
</dbReference>
<dbReference type="InterPro" id="IPR036397">
    <property type="entry name" value="RNaseH_sf"/>
</dbReference>
<evidence type="ECO:0000259" key="5">
    <source>
        <dbReference type="SMART" id="SM00479"/>
    </source>
</evidence>
<protein>
    <recommendedName>
        <fullName evidence="5">Exonuclease domain-containing protein</fullName>
    </recommendedName>
</protein>
<dbReference type="PANTHER" id="PTHR11046">
    <property type="entry name" value="OLIGORIBONUCLEASE, MITOCHONDRIAL"/>
    <property type="match status" value="1"/>
</dbReference>
<feature type="domain" description="Exonuclease" evidence="5">
    <location>
        <begin position="1"/>
        <end position="168"/>
    </location>
</feature>
<dbReference type="OrthoDB" id="270189at2759"/>
<evidence type="ECO:0000256" key="1">
    <source>
        <dbReference type="ARBA" id="ARBA00009921"/>
    </source>
</evidence>
<organism evidence="6 7">
    <name type="scientific">Exaiptasia diaphana</name>
    <name type="common">Tropical sea anemone</name>
    <name type="synonym">Aiptasia pulchella</name>
    <dbReference type="NCBI Taxonomy" id="2652724"/>
    <lineage>
        <taxon>Eukaryota</taxon>
        <taxon>Metazoa</taxon>
        <taxon>Cnidaria</taxon>
        <taxon>Anthozoa</taxon>
        <taxon>Hexacorallia</taxon>
        <taxon>Actiniaria</taxon>
        <taxon>Aiptasiidae</taxon>
        <taxon>Exaiptasia</taxon>
    </lineage>
</organism>
<keyword evidence="4" id="KW-0269">Exonuclease</keyword>
<evidence type="ECO:0000256" key="3">
    <source>
        <dbReference type="ARBA" id="ARBA00022801"/>
    </source>
</evidence>
<dbReference type="OMA" id="AFFHYRN"/>
<dbReference type="GO" id="GO:0000175">
    <property type="term" value="F:3'-5'-RNA exonuclease activity"/>
    <property type="evidence" value="ECO:0007669"/>
    <property type="project" value="InterPro"/>
</dbReference>
<dbReference type="Pfam" id="PF00929">
    <property type="entry name" value="RNase_T"/>
    <property type="match status" value="1"/>
</dbReference>
<dbReference type="FunFam" id="3.30.420.10:FF:000003">
    <property type="entry name" value="Oligoribonuclease"/>
    <property type="match status" value="1"/>
</dbReference>
<dbReference type="InterPro" id="IPR022894">
    <property type="entry name" value="Oligoribonuclease"/>
</dbReference>
<dbReference type="SUPFAM" id="SSF53098">
    <property type="entry name" value="Ribonuclease H-like"/>
    <property type="match status" value="1"/>
</dbReference>
<proteinExistence type="inferred from homology"/>
<dbReference type="NCBIfam" id="NF003765">
    <property type="entry name" value="PRK05359.1"/>
    <property type="match status" value="1"/>
</dbReference>
<dbReference type="GO" id="GO:0005739">
    <property type="term" value="C:mitochondrion"/>
    <property type="evidence" value="ECO:0007669"/>
    <property type="project" value="TreeGrafter"/>
</dbReference>
<evidence type="ECO:0000313" key="6">
    <source>
        <dbReference type="EnsemblMetazoa" id="XP_020902388.1"/>
    </source>
</evidence>
<comment type="similarity">
    <text evidence="1">Belongs to the oligoribonuclease family.</text>
</comment>
<keyword evidence="7" id="KW-1185">Reference proteome</keyword>
<dbReference type="AlphaFoldDB" id="A0A913XC74"/>
<keyword evidence="3" id="KW-0378">Hydrolase</keyword>
<keyword evidence="2" id="KW-0540">Nuclease</keyword>
<dbReference type="KEGG" id="epa:110240903"/>
<reference evidence="6" key="1">
    <citation type="submission" date="2022-11" db="UniProtKB">
        <authorList>
            <consortium name="EnsemblMetazoa"/>
        </authorList>
    </citation>
    <scope>IDENTIFICATION</scope>
</reference>
<sequence length="168" mass="19348">MTGLDLDTCHIIEMACLITDGELNVVAEAPNLVIHQPDEILNTMGEWCTKHHGESGLTDAVKASDLSLSKAEDIMVDFVKEHITSPNICPLAGNSVHEDKRFLKKYMPRFLDYLHYRIIDVSTIKELCRRWYPIEYNGTPKKALNHRALDDIKESIRELQYYKKTIFK</sequence>
<dbReference type="PANTHER" id="PTHR11046:SF0">
    <property type="entry name" value="OLIGORIBONUCLEASE, MITOCHONDRIAL"/>
    <property type="match status" value="1"/>
</dbReference>
<evidence type="ECO:0000313" key="7">
    <source>
        <dbReference type="Proteomes" id="UP000887567"/>
    </source>
</evidence>
<dbReference type="EnsemblMetazoa" id="XM_021046729.2">
    <property type="protein sequence ID" value="XP_020902388.1"/>
    <property type="gene ID" value="LOC110240903"/>
</dbReference>
<accession>A0A913XC74</accession>
<dbReference type="RefSeq" id="XP_020902388.1">
    <property type="nucleotide sequence ID" value="XM_021046729.2"/>
</dbReference>
<dbReference type="GeneID" id="110240903"/>
<evidence type="ECO:0000256" key="2">
    <source>
        <dbReference type="ARBA" id="ARBA00022722"/>
    </source>
</evidence>
<name>A0A913XC74_EXADI</name>
<dbReference type="CDD" id="cd06135">
    <property type="entry name" value="Orn"/>
    <property type="match status" value="1"/>
</dbReference>